<evidence type="ECO:0000313" key="2">
    <source>
        <dbReference type="Proteomes" id="UP000010467"/>
    </source>
</evidence>
<organism evidence="1 2">
    <name type="scientific">Deinococcus peraridilitoris (strain DSM 19664 / LMG 22246 / CIP 109416 / KR-200)</name>
    <dbReference type="NCBI Taxonomy" id="937777"/>
    <lineage>
        <taxon>Bacteria</taxon>
        <taxon>Thermotogati</taxon>
        <taxon>Deinococcota</taxon>
        <taxon>Deinococci</taxon>
        <taxon>Deinococcales</taxon>
        <taxon>Deinococcaceae</taxon>
        <taxon>Deinococcus</taxon>
    </lineage>
</organism>
<sequence>MWLEELCNDTYELMKSLLSASPRDERRIHDVLQDLCVQLTGRNSTACEQQYLQSGGLVEFDVLLHGYLHERRDLFRPAEQQSITPPEGVVRQVGRQLKPVMLGSALGEDQVANF</sequence>
<name>K9ZZ45_DEIPD</name>
<dbReference type="EMBL" id="CP003382">
    <property type="protein sequence ID" value="AFZ66182.1"/>
    <property type="molecule type" value="Genomic_DNA"/>
</dbReference>
<reference evidence="2" key="1">
    <citation type="submission" date="2012-03" db="EMBL/GenBank/DDBJ databases">
        <title>Complete sequence of chromosome of Deinococcus peraridilitoris DSM 19664.</title>
        <authorList>
            <person name="Lucas S."/>
            <person name="Copeland A."/>
            <person name="Lapidus A."/>
            <person name="Glavina del Rio T."/>
            <person name="Dalin E."/>
            <person name="Tice H."/>
            <person name="Bruce D."/>
            <person name="Goodwin L."/>
            <person name="Pitluck S."/>
            <person name="Peters L."/>
            <person name="Mikhailova N."/>
            <person name="Lu M."/>
            <person name="Kyrpides N."/>
            <person name="Mavromatis K."/>
            <person name="Ivanova N."/>
            <person name="Brettin T."/>
            <person name="Detter J.C."/>
            <person name="Han C."/>
            <person name="Larimer F."/>
            <person name="Land M."/>
            <person name="Hauser L."/>
            <person name="Markowitz V."/>
            <person name="Cheng J.-F."/>
            <person name="Hugenholtz P."/>
            <person name="Woyke T."/>
            <person name="Wu D."/>
            <person name="Pukall R."/>
            <person name="Steenblock K."/>
            <person name="Brambilla E."/>
            <person name="Klenk H.-P."/>
            <person name="Eisen J.A."/>
        </authorList>
    </citation>
    <scope>NUCLEOTIDE SEQUENCE [LARGE SCALE GENOMIC DNA]</scope>
    <source>
        <strain evidence="2">DSM 19664 / LMG 22246 / CIP 109416 / KR-200</strain>
    </source>
</reference>
<dbReference type="Proteomes" id="UP000010467">
    <property type="component" value="Chromosome"/>
</dbReference>
<protein>
    <submittedName>
        <fullName evidence="1">Uncharacterized protein</fullName>
    </submittedName>
</protein>
<dbReference type="PATRIC" id="fig|937777.3.peg.597"/>
<dbReference type="AlphaFoldDB" id="K9ZZ45"/>
<proteinExistence type="predicted"/>
<evidence type="ECO:0000313" key="1">
    <source>
        <dbReference type="EMBL" id="AFZ66182.1"/>
    </source>
</evidence>
<keyword evidence="2" id="KW-1185">Reference proteome</keyword>
<accession>K9ZZ45</accession>
<gene>
    <name evidence="1" type="ordered locus">Deipe_0592</name>
</gene>
<dbReference type="KEGG" id="dpd:Deipe_0592"/>
<dbReference type="HOGENOM" id="CLU_2116999_0_0_0"/>